<feature type="transmembrane region" description="Helical" evidence="2">
    <location>
        <begin position="152"/>
        <end position="171"/>
    </location>
</feature>
<accession>A0A6I8LMU2</accession>
<feature type="transmembrane region" description="Helical" evidence="2">
    <location>
        <begin position="239"/>
        <end position="260"/>
    </location>
</feature>
<keyword evidence="4" id="KW-1185">Reference proteome</keyword>
<proteinExistence type="predicted"/>
<keyword evidence="2" id="KW-0472">Membrane</keyword>
<feature type="transmembrane region" description="Helical" evidence="2">
    <location>
        <begin position="119"/>
        <end position="140"/>
    </location>
</feature>
<gene>
    <name evidence="3" type="ORF">AA23TX_03224</name>
</gene>
<dbReference type="AlphaFoldDB" id="A0A6I8LMU2"/>
<evidence type="ECO:0000256" key="1">
    <source>
        <dbReference type="SAM" id="MobiDB-lite"/>
    </source>
</evidence>
<name>A0A6I8LMU2_9PSEU</name>
<dbReference type="Proteomes" id="UP000399805">
    <property type="component" value="Unassembled WGS sequence"/>
</dbReference>
<feature type="transmembrane region" description="Helical" evidence="2">
    <location>
        <begin position="213"/>
        <end position="233"/>
    </location>
</feature>
<reference evidence="3 4" key="1">
    <citation type="submission" date="2019-09" db="EMBL/GenBank/DDBJ databases">
        <authorList>
            <person name="Leyn A S."/>
        </authorList>
    </citation>
    <scope>NUCLEOTIDE SEQUENCE [LARGE SCALE GENOMIC DNA]</scope>
    <source>
        <strain evidence="3">AA231_1</strain>
    </source>
</reference>
<evidence type="ECO:0000256" key="2">
    <source>
        <dbReference type="SAM" id="Phobius"/>
    </source>
</evidence>
<feature type="region of interest" description="Disordered" evidence="1">
    <location>
        <begin position="1"/>
        <end position="20"/>
    </location>
</feature>
<feature type="transmembrane region" description="Helical" evidence="2">
    <location>
        <begin position="64"/>
        <end position="82"/>
    </location>
</feature>
<sequence>MTSSRQLADDRPAVGKPDALTPEALADARRNQPRRALVGLAFVLPVAALLAVGAGGPARSLEVLGPPVTFALPIVAMIAFWWEDWPGSLLRGGWSGLSDTALVVAGGAALTLLGRAVTGTAAVPLAAGIFTLMLQLTLVGEGWPLRGRGTHWPGVAALAVCWVAGLAVYLGLVRTGLVPGEDYGAWFAVLGAWQMVWYVALRGWPFARIRRRAVRLAMAHSAVLACAAITYAPAPPDRLAPVSGAAIASVLVVAMLFEAWPAIRLTPLPGRSLVLVLVAVLTAVLAAGLPLLARWAGVPESLVAGWTTHTTLNALSLAVILHVAVWRRWRPALAQSRDAAVASSSVIFCSSSAAASPSASRSARVVSGVSTAWVFTGRPRRLRDG</sequence>
<evidence type="ECO:0000313" key="4">
    <source>
        <dbReference type="Proteomes" id="UP000399805"/>
    </source>
</evidence>
<feature type="transmembrane region" description="Helical" evidence="2">
    <location>
        <begin position="272"/>
        <end position="292"/>
    </location>
</feature>
<feature type="transmembrane region" description="Helical" evidence="2">
    <location>
        <begin position="94"/>
        <end position="113"/>
    </location>
</feature>
<protein>
    <submittedName>
        <fullName evidence="3">Uncharacterized protein</fullName>
    </submittedName>
</protein>
<organism evidence="3 4">
    <name type="scientific">Amycolatopsis camponoti</name>
    <dbReference type="NCBI Taxonomy" id="2606593"/>
    <lineage>
        <taxon>Bacteria</taxon>
        <taxon>Bacillati</taxon>
        <taxon>Actinomycetota</taxon>
        <taxon>Actinomycetes</taxon>
        <taxon>Pseudonocardiales</taxon>
        <taxon>Pseudonocardiaceae</taxon>
        <taxon>Amycolatopsis</taxon>
    </lineage>
</organism>
<dbReference type="RefSeq" id="WP_230862508.1">
    <property type="nucleotide sequence ID" value="NZ_CABVGP010000001.1"/>
</dbReference>
<dbReference type="EMBL" id="CABVGP010000001">
    <property type="protein sequence ID" value="VVJ18203.1"/>
    <property type="molecule type" value="Genomic_DNA"/>
</dbReference>
<feature type="transmembrane region" description="Helical" evidence="2">
    <location>
        <begin position="183"/>
        <end position="201"/>
    </location>
</feature>
<evidence type="ECO:0000313" key="3">
    <source>
        <dbReference type="EMBL" id="VVJ18203.1"/>
    </source>
</evidence>
<feature type="transmembrane region" description="Helical" evidence="2">
    <location>
        <begin position="304"/>
        <end position="326"/>
    </location>
</feature>
<keyword evidence="2" id="KW-0812">Transmembrane</keyword>
<feature type="transmembrane region" description="Helical" evidence="2">
    <location>
        <begin position="37"/>
        <end position="58"/>
    </location>
</feature>
<keyword evidence="2" id="KW-1133">Transmembrane helix</keyword>